<evidence type="ECO:0000256" key="2">
    <source>
        <dbReference type="ARBA" id="ARBA00010130"/>
    </source>
</evidence>
<dbReference type="PANTHER" id="PTHR12276">
    <property type="entry name" value="EPSIN/ENT-RELATED"/>
    <property type="match status" value="1"/>
</dbReference>
<keyword evidence="4" id="KW-0597">Phosphoprotein</keyword>
<gene>
    <name evidence="8" type="ORF">J3Q64DRAFT_1664034</name>
</gene>
<dbReference type="PANTHER" id="PTHR12276:SF110">
    <property type="entry name" value="EPSIN-1-RELATED"/>
    <property type="match status" value="1"/>
</dbReference>
<feature type="domain" description="ENTH" evidence="7">
    <location>
        <begin position="12"/>
        <end position="144"/>
    </location>
</feature>
<comment type="similarity">
    <text evidence="2">Belongs to the epsin family.</text>
</comment>
<keyword evidence="5" id="KW-0446">Lipid-binding</keyword>
<comment type="caution">
    <text evidence="8">The sequence shown here is derived from an EMBL/GenBank/DDBJ whole genome shotgun (WGS) entry which is preliminary data.</text>
</comment>
<dbReference type="EMBL" id="JBCLYO010000022">
    <property type="protein sequence ID" value="KAL0079226.1"/>
    <property type="molecule type" value="Genomic_DNA"/>
</dbReference>
<name>A0ABR3AP97_PHYBL</name>
<evidence type="ECO:0000256" key="6">
    <source>
        <dbReference type="SAM" id="MobiDB-lite"/>
    </source>
</evidence>
<dbReference type="InterPro" id="IPR003903">
    <property type="entry name" value="UIM_dom"/>
</dbReference>
<keyword evidence="3" id="KW-0963">Cytoplasm</keyword>
<protein>
    <recommendedName>
        <fullName evidence="7">ENTH domain-containing protein</fullName>
    </recommendedName>
</protein>
<dbReference type="Proteomes" id="UP001448207">
    <property type="component" value="Unassembled WGS sequence"/>
</dbReference>
<proteinExistence type="inferred from homology"/>
<evidence type="ECO:0000256" key="4">
    <source>
        <dbReference type="ARBA" id="ARBA00022553"/>
    </source>
</evidence>
<evidence type="ECO:0000259" key="7">
    <source>
        <dbReference type="PROSITE" id="PS50942"/>
    </source>
</evidence>
<dbReference type="Gene3D" id="1.25.40.90">
    <property type="match status" value="1"/>
</dbReference>
<comment type="subcellular location">
    <subcellularLocation>
        <location evidence="1">Cytoplasm</location>
    </subcellularLocation>
</comment>
<keyword evidence="9" id="KW-1185">Reference proteome</keyword>
<feature type="compositionally biased region" description="Polar residues" evidence="6">
    <location>
        <begin position="227"/>
        <end position="245"/>
    </location>
</feature>
<feature type="non-terminal residue" evidence="8">
    <location>
        <position position="260"/>
    </location>
</feature>
<evidence type="ECO:0000313" key="9">
    <source>
        <dbReference type="Proteomes" id="UP001448207"/>
    </source>
</evidence>
<reference evidence="8 9" key="1">
    <citation type="submission" date="2024-04" db="EMBL/GenBank/DDBJ databases">
        <title>Symmetric and asymmetric DNA N6-adenine methylation regulates different biological responses in Mucorales.</title>
        <authorList>
            <consortium name="Lawrence Berkeley National Laboratory"/>
            <person name="Lax C."/>
            <person name="Mondo S.J."/>
            <person name="Osorio-Concepcion M."/>
            <person name="Muszewska A."/>
            <person name="Corrochano-Luque M."/>
            <person name="Gutierrez G."/>
            <person name="Riley R."/>
            <person name="Lipzen A."/>
            <person name="Guo J."/>
            <person name="Hundley H."/>
            <person name="Amirebrahimi M."/>
            <person name="Ng V."/>
            <person name="Lorenzo-Gutierrez D."/>
            <person name="Binder U."/>
            <person name="Yang J."/>
            <person name="Song Y."/>
            <person name="Canovas D."/>
            <person name="Navarro E."/>
            <person name="Freitag M."/>
            <person name="Gabaldon T."/>
            <person name="Grigoriev I.V."/>
            <person name="Corrochano L.M."/>
            <person name="Nicolas F.E."/>
            <person name="Garre V."/>
        </authorList>
    </citation>
    <scope>NUCLEOTIDE SEQUENCE [LARGE SCALE GENOMIC DNA]</scope>
    <source>
        <strain evidence="8 9">L51</strain>
    </source>
</reference>
<feature type="region of interest" description="Disordered" evidence="6">
    <location>
        <begin position="191"/>
        <end position="260"/>
    </location>
</feature>
<evidence type="ECO:0000313" key="8">
    <source>
        <dbReference type="EMBL" id="KAL0079226.1"/>
    </source>
</evidence>
<evidence type="ECO:0000256" key="3">
    <source>
        <dbReference type="ARBA" id="ARBA00022490"/>
    </source>
</evidence>
<evidence type="ECO:0000256" key="1">
    <source>
        <dbReference type="ARBA" id="ARBA00004496"/>
    </source>
</evidence>
<feature type="compositionally biased region" description="Basic and acidic residues" evidence="6">
    <location>
        <begin position="208"/>
        <end position="217"/>
    </location>
</feature>
<dbReference type="SUPFAM" id="SSF48464">
    <property type="entry name" value="ENTH/VHS domain"/>
    <property type="match status" value="1"/>
</dbReference>
<dbReference type="PROSITE" id="PS50942">
    <property type="entry name" value="ENTH"/>
    <property type="match status" value="1"/>
</dbReference>
<sequence length="260" mass="29027">MAGKGMVRSIKNYAKGFSEVQRKVRESTSNDPWGPSGTSMNEIAQLTFNKQDFLEIMDMIDKRLNDKGKHWRHVFKALLLLDYCIHVGSENVVVYSKGNLYVIKTLGEFQHIDEQGKDVGANVRQKAKDITSLLQDDVRLHEERRQRRQMRDRMAGVNDCLGETISHGPMQIEYSNQEDEDLKNAIEESKRLAEEEEEKRRRQASVKATDDNPKDSDQTDDIWSSIFAPTQPSSPGNQLPSSSPSAAAAAAAAGTGTGTG</sequence>
<dbReference type="InterPro" id="IPR008942">
    <property type="entry name" value="ENTH_VHS"/>
</dbReference>
<dbReference type="PROSITE" id="PS50330">
    <property type="entry name" value="UIM"/>
    <property type="match status" value="1"/>
</dbReference>
<dbReference type="CDD" id="cd16991">
    <property type="entry name" value="ENTH_Ent1_Ent2"/>
    <property type="match status" value="1"/>
</dbReference>
<evidence type="ECO:0000256" key="5">
    <source>
        <dbReference type="ARBA" id="ARBA00023121"/>
    </source>
</evidence>
<dbReference type="InterPro" id="IPR013809">
    <property type="entry name" value="ENTH"/>
</dbReference>
<dbReference type="Pfam" id="PF01417">
    <property type="entry name" value="ENTH"/>
    <property type="match status" value="1"/>
</dbReference>
<dbReference type="SMART" id="SM00273">
    <property type="entry name" value="ENTH"/>
    <property type="match status" value="1"/>
</dbReference>
<organism evidence="8 9">
    <name type="scientific">Phycomyces blakesleeanus</name>
    <dbReference type="NCBI Taxonomy" id="4837"/>
    <lineage>
        <taxon>Eukaryota</taxon>
        <taxon>Fungi</taxon>
        <taxon>Fungi incertae sedis</taxon>
        <taxon>Mucoromycota</taxon>
        <taxon>Mucoromycotina</taxon>
        <taxon>Mucoromycetes</taxon>
        <taxon>Mucorales</taxon>
        <taxon>Phycomycetaceae</taxon>
        <taxon>Phycomyces</taxon>
    </lineage>
</organism>
<accession>A0ABR3AP97</accession>